<dbReference type="InterPro" id="IPR036179">
    <property type="entry name" value="Ig-like_dom_sf"/>
</dbReference>
<evidence type="ECO:0000256" key="7">
    <source>
        <dbReference type="ARBA" id="ARBA00022741"/>
    </source>
</evidence>
<dbReference type="GO" id="GO:0019838">
    <property type="term" value="F:growth factor binding"/>
    <property type="evidence" value="ECO:0007669"/>
    <property type="project" value="TreeGrafter"/>
</dbReference>
<dbReference type="PANTHER" id="PTHR24416">
    <property type="entry name" value="TYROSINE-PROTEIN KINASE RECEPTOR"/>
    <property type="match status" value="1"/>
</dbReference>
<keyword evidence="15" id="KW-0325">Glycoprotein</keyword>
<dbReference type="GO" id="GO:0019955">
    <property type="term" value="F:cytokine binding"/>
    <property type="evidence" value="ECO:0007669"/>
    <property type="project" value="InterPro"/>
</dbReference>
<dbReference type="PROSITE" id="PS00109">
    <property type="entry name" value="PROTEIN_KINASE_TYR"/>
    <property type="match status" value="1"/>
</dbReference>
<keyword evidence="13 23" id="KW-1015">Disulfide bond</keyword>
<dbReference type="InterPro" id="IPR003598">
    <property type="entry name" value="Ig_sub2"/>
</dbReference>
<evidence type="ECO:0000256" key="17">
    <source>
        <dbReference type="ARBA" id="ARBA00051243"/>
    </source>
</evidence>
<evidence type="ECO:0000256" key="10">
    <source>
        <dbReference type="ARBA" id="ARBA00022989"/>
    </source>
</evidence>
<dbReference type="InterPro" id="IPR030658">
    <property type="entry name" value="CSF-1_receptor"/>
</dbReference>
<evidence type="ECO:0000256" key="9">
    <source>
        <dbReference type="ARBA" id="ARBA00022840"/>
    </source>
</evidence>
<evidence type="ECO:0000256" key="1">
    <source>
        <dbReference type="ARBA" id="ARBA00004479"/>
    </source>
</evidence>
<evidence type="ECO:0000256" key="27">
    <source>
        <dbReference type="SAM" id="SignalP"/>
    </source>
</evidence>
<evidence type="ECO:0000256" key="26">
    <source>
        <dbReference type="SAM" id="MobiDB-lite"/>
    </source>
</evidence>
<evidence type="ECO:0000256" key="8">
    <source>
        <dbReference type="ARBA" id="ARBA00022777"/>
    </source>
</evidence>
<dbReference type="InterPro" id="IPR017441">
    <property type="entry name" value="Protein_kinase_ATP_BS"/>
</dbReference>
<feature type="active site" description="Proton acceptor" evidence="18">
    <location>
        <position position="781"/>
    </location>
</feature>
<dbReference type="Gene3D" id="3.30.200.20">
    <property type="entry name" value="Phosphorylase Kinase, domain 1"/>
    <property type="match status" value="1"/>
</dbReference>
<feature type="disulfide bond" evidence="23">
    <location>
        <begin position="124"/>
        <end position="174"/>
    </location>
</feature>
<dbReference type="GO" id="GO:0043408">
    <property type="term" value="P:regulation of MAPK cascade"/>
    <property type="evidence" value="ECO:0007669"/>
    <property type="project" value="TreeGrafter"/>
</dbReference>
<dbReference type="SMART" id="SM00408">
    <property type="entry name" value="IGc2"/>
    <property type="match status" value="3"/>
</dbReference>
<evidence type="ECO:0000256" key="22">
    <source>
        <dbReference type="PIRSR" id="PIRSR500947-51"/>
    </source>
</evidence>
<dbReference type="FunFam" id="2.60.40.10:FF:001169">
    <property type="entry name" value="Macrophage colony-stimulating factor 1 receptor"/>
    <property type="match status" value="1"/>
</dbReference>
<dbReference type="InterPro" id="IPR008266">
    <property type="entry name" value="Tyr_kinase_AS"/>
</dbReference>
<dbReference type="InterPro" id="IPR013151">
    <property type="entry name" value="Immunoglobulin_dom"/>
</dbReference>
<dbReference type="PIRSF" id="PIRSF000615">
    <property type="entry name" value="TyrPK_CSF1-R"/>
    <property type="match status" value="1"/>
</dbReference>
<comment type="catalytic activity">
    <reaction evidence="17">
        <text>L-tyrosyl-[protein] + ATP = O-phospho-L-tyrosyl-[protein] + ADP + H(+)</text>
        <dbReference type="Rhea" id="RHEA:10596"/>
        <dbReference type="Rhea" id="RHEA-COMP:10136"/>
        <dbReference type="Rhea" id="RHEA-COMP:20101"/>
        <dbReference type="ChEBI" id="CHEBI:15378"/>
        <dbReference type="ChEBI" id="CHEBI:30616"/>
        <dbReference type="ChEBI" id="CHEBI:46858"/>
        <dbReference type="ChEBI" id="CHEBI:61978"/>
        <dbReference type="ChEBI" id="CHEBI:456216"/>
        <dbReference type="EC" id="2.7.10.1"/>
    </reaction>
</comment>
<keyword evidence="20" id="KW-0479">Metal-binding</keyword>
<evidence type="ECO:0000256" key="2">
    <source>
        <dbReference type="ARBA" id="ARBA00011902"/>
    </source>
</evidence>
<dbReference type="Ensembl" id="ENSPCET00000025320.1">
    <property type="protein sequence ID" value="ENSPCEP00000024505.1"/>
    <property type="gene ID" value="ENSPCEG00000018509.1"/>
</dbReference>
<dbReference type="GO" id="GO:0046872">
    <property type="term" value="F:metal ion binding"/>
    <property type="evidence" value="ECO:0007669"/>
    <property type="project" value="UniProtKB-KW"/>
</dbReference>
<dbReference type="PROSITE" id="PS50835">
    <property type="entry name" value="IG_LIKE"/>
    <property type="match status" value="4"/>
</dbReference>
<dbReference type="GO" id="GO:0007169">
    <property type="term" value="P:cell surface receptor protein tyrosine kinase signaling pathway"/>
    <property type="evidence" value="ECO:0007669"/>
    <property type="project" value="InterPro"/>
</dbReference>
<feature type="signal peptide" evidence="27">
    <location>
        <begin position="1"/>
        <end position="19"/>
    </location>
</feature>
<dbReference type="Proteomes" id="UP000694393">
    <property type="component" value="Unplaced"/>
</dbReference>
<feature type="domain" description="Ig-like" evidence="29">
    <location>
        <begin position="199"/>
        <end position="292"/>
    </location>
</feature>
<feature type="binding site" evidence="22">
    <location>
        <begin position="585"/>
        <end position="593"/>
    </location>
    <ligand>
        <name>ATP</name>
        <dbReference type="ChEBI" id="CHEBI:30616"/>
    </ligand>
</feature>
<dbReference type="EC" id="2.7.10.1" evidence="2"/>
<keyword evidence="5 25" id="KW-0812">Transmembrane</keyword>
<dbReference type="SUPFAM" id="SSF56112">
    <property type="entry name" value="Protein kinase-like (PK-like)"/>
    <property type="match status" value="1"/>
</dbReference>
<dbReference type="InterPro" id="IPR011009">
    <property type="entry name" value="Kinase-like_dom_sf"/>
</dbReference>
<evidence type="ECO:0000256" key="6">
    <source>
        <dbReference type="ARBA" id="ARBA00022737"/>
    </source>
</evidence>
<feature type="region of interest" description="Disordered" evidence="26">
    <location>
        <begin position="723"/>
        <end position="749"/>
    </location>
</feature>
<evidence type="ECO:0000256" key="20">
    <source>
        <dbReference type="PIRSR" id="PIRSR000615-3"/>
    </source>
</evidence>
<dbReference type="FunFam" id="3.30.200.20:FF:000025">
    <property type="entry name" value="Platelet-derived growth factor receptor alpha"/>
    <property type="match status" value="1"/>
</dbReference>
<dbReference type="InterPro" id="IPR001824">
    <property type="entry name" value="Tyr_kinase_rcpt_3_CS"/>
</dbReference>
<evidence type="ECO:0000256" key="14">
    <source>
        <dbReference type="ARBA" id="ARBA00023170"/>
    </source>
</evidence>
<feature type="domain" description="Ig-like" evidence="29">
    <location>
        <begin position="399"/>
        <end position="498"/>
    </location>
</feature>
<evidence type="ECO:0000256" key="16">
    <source>
        <dbReference type="ARBA" id="ARBA00023319"/>
    </source>
</evidence>
<evidence type="ECO:0000256" key="18">
    <source>
        <dbReference type="PIRSR" id="PIRSR000615-1"/>
    </source>
</evidence>
<dbReference type="CDD" id="cd00096">
    <property type="entry name" value="Ig"/>
    <property type="match status" value="1"/>
</dbReference>
<evidence type="ECO:0000256" key="21">
    <source>
        <dbReference type="PIRSR" id="PIRSR000615-4"/>
    </source>
</evidence>
<dbReference type="InterPro" id="IPR003599">
    <property type="entry name" value="Ig_sub"/>
</dbReference>
<feature type="binding site" evidence="19">
    <location>
        <begin position="661"/>
        <end position="667"/>
    </location>
    <ligand>
        <name>ATP</name>
        <dbReference type="ChEBI" id="CHEBI:30616"/>
    </ligand>
</feature>
<keyword evidence="20" id="KW-0460">Magnesium</keyword>
<feature type="disulfide bond" evidence="23">
    <location>
        <begin position="42"/>
        <end position="81"/>
    </location>
</feature>
<dbReference type="SUPFAM" id="SSF48726">
    <property type="entry name" value="Immunoglobulin"/>
    <property type="match status" value="5"/>
</dbReference>
<dbReference type="InterPro" id="IPR020635">
    <property type="entry name" value="Tyr_kinase_cat_dom"/>
</dbReference>
<dbReference type="InterPro" id="IPR013783">
    <property type="entry name" value="Ig-like_fold"/>
</dbReference>
<evidence type="ECO:0000256" key="5">
    <source>
        <dbReference type="ARBA" id="ARBA00022692"/>
    </source>
</evidence>
<feature type="binding site" evidence="20">
    <location>
        <position position="799"/>
    </location>
    <ligand>
        <name>Mg(2+)</name>
        <dbReference type="ChEBI" id="CHEBI:18420"/>
    </ligand>
</feature>
<dbReference type="PIRSF" id="PIRSF500947">
    <property type="entry name" value="CSF-1_receptor"/>
    <property type="match status" value="1"/>
</dbReference>
<keyword evidence="9 19" id="KW-0067">ATP-binding</keyword>
<feature type="binding site" evidence="19 24">
    <location>
        <position position="613"/>
    </location>
    <ligand>
        <name>ATP</name>
        <dbReference type="ChEBI" id="CHEBI:30616"/>
    </ligand>
</feature>
<dbReference type="PROSITE" id="PS00240">
    <property type="entry name" value="RECEPTOR_TYR_KIN_III"/>
    <property type="match status" value="1"/>
</dbReference>
<evidence type="ECO:0000256" key="15">
    <source>
        <dbReference type="ARBA" id="ARBA00023180"/>
    </source>
</evidence>
<comment type="subcellular location">
    <subcellularLocation>
        <location evidence="1 25">Membrane</location>
        <topology evidence="1 25">Single-pass type I membrane protein</topology>
    </subcellularLocation>
</comment>
<keyword evidence="31" id="KW-1185">Reference proteome</keyword>
<keyword evidence="11" id="KW-0472">Membrane</keyword>
<sequence length="966" mass="108691">MDPGVLVLLIAAGIWHGLAAPTIDPNVTTLIVNKGDPVNLHCFGDVSVEWIDKRQNMIVPSSNGTLHINSASYRDVGTYQCAYTSSRDMERASVHLFVRDPEKVWYVRSHIVRVDEGRDAQLPCLITDPEYGSNVTLVRDDNSPVLPGTKFYFSALEGITIYNVQQHQRGSYRCAALVNGERNRTLKIKLIVRKETAEPLSVTVEQKEHVRIQGESFQINCNLSSPSHKYDIKWIHPAEKEVNTTKHRTYEKGNYHISLTLYIPAVTIGDSGHYTCVANNSVGSSNSSAVLQVVERGYVRLLPTQNSSQEVKLGGNLELQVLIEAYPRLSDWYWTYENPSKHPVSSIPEAQMIPGNNRYNNTLALKRLKEGESGLYTFYAANEEANASVTFSVFLKFPPKVLYVIRAFNDSQSLHCTANGYPAPRIEWYHCPGYTDRSDQGKTLILNDTSPRTVISEGPFPMVDVKSTLQMKELEENFTFCCWAINSEGNDSQMLFLDFPTGRTVVLPSEVFNPALSACLASLGPLLLLIFFLLYKYKQKPKYQVRWKIIEACEGNNYIFIDPTQLPYNKKWEFPRNNLQFGKTLGAGAFGKVVEATAFGLGEEDTVLKVAVKMLKSTAHTDEQEALMSELKIMSHLGHHENIVNLLGACTCGGPILVITEYCRYGDLLNFLRKKAESIIIQDSSLDSSMDSTADYKNIYLEKKYVRRDSGFASQGLENYVEMRPVSSSESRPAGDKVQGKGAEEEQEEARPLDLHDLLQFSNQVAQGMAFLSSKNCIHRDVAARNVLVTHGRVAKICDFGLARDIMNDSNYVVKGNARLPVKWMAPESIFDCIYTVQSDVWSYGILLWEIFSLGKSPYPGMLVNSKFYRMVKQGYQMARPDFAPMEMYRIMQACWDLQPTQRPTFDQICHFIQKQLDVNKEQDYSNLPSSLEEDSVGEPSGCCEEACDGGESSQPLLMGNNYQFC</sequence>
<dbReference type="GO" id="GO:0005011">
    <property type="term" value="F:macrophage colony-stimulating factor receptor activity"/>
    <property type="evidence" value="ECO:0007669"/>
    <property type="project" value="TreeGrafter"/>
</dbReference>
<reference evidence="30" key="2">
    <citation type="submission" date="2025-09" db="UniProtKB">
        <authorList>
            <consortium name="Ensembl"/>
        </authorList>
    </citation>
    <scope>IDENTIFICATION</scope>
</reference>
<accession>A0A8C8STU9</accession>
<keyword evidence="27" id="KW-0732">Signal</keyword>
<dbReference type="GO" id="GO:0043235">
    <property type="term" value="C:receptor complex"/>
    <property type="evidence" value="ECO:0007669"/>
    <property type="project" value="TreeGrafter"/>
</dbReference>
<keyword evidence="4" id="KW-0808">Transferase</keyword>
<dbReference type="GO" id="GO:0030335">
    <property type="term" value="P:positive regulation of cell migration"/>
    <property type="evidence" value="ECO:0007669"/>
    <property type="project" value="TreeGrafter"/>
</dbReference>
<dbReference type="InterPro" id="IPR001245">
    <property type="entry name" value="Ser-Thr/Tyr_kinase_cat_dom"/>
</dbReference>
<keyword evidence="3" id="KW-0597">Phosphoprotein</keyword>
<evidence type="ECO:0000256" key="12">
    <source>
        <dbReference type="ARBA" id="ARBA00023137"/>
    </source>
</evidence>
<dbReference type="InterPro" id="IPR050122">
    <property type="entry name" value="RTK"/>
</dbReference>
<keyword evidence="12" id="KW-0829">Tyrosine-protein kinase</keyword>
<feature type="binding site" evidence="20">
    <location>
        <position position="786"/>
    </location>
    <ligand>
        <name>Mg(2+)</name>
        <dbReference type="ChEBI" id="CHEBI:18420"/>
    </ligand>
</feature>
<dbReference type="Pfam" id="PF07714">
    <property type="entry name" value="PK_Tyr_Ser-Thr"/>
    <property type="match status" value="1"/>
</dbReference>
<organism evidence="30 31">
    <name type="scientific">Pelusios castaneus</name>
    <name type="common">West African mud turtle</name>
    <dbReference type="NCBI Taxonomy" id="367368"/>
    <lineage>
        <taxon>Eukaryota</taxon>
        <taxon>Metazoa</taxon>
        <taxon>Chordata</taxon>
        <taxon>Craniata</taxon>
        <taxon>Vertebrata</taxon>
        <taxon>Euteleostomi</taxon>
        <taxon>Archelosauria</taxon>
        <taxon>Testudinata</taxon>
        <taxon>Testudines</taxon>
        <taxon>Pleurodira</taxon>
        <taxon>Pelomedusidae</taxon>
        <taxon>Pelusios</taxon>
    </lineage>
</organism>
<feature type="binding site" evidence="19">
    <location>
        <begin position="586"/>
        <end position="593"/>
    </location>
    <ligand>
        <name>ATP</name>
        <dbReference type="ChEBI" id="CHEBI:30616"/>
    </ligand>
</feature>
<dbReference type="GO" id="GO:0005524">
    <property type="term" value="F:ATP binding"/>
    <property type="evidence" value="ECO:0007669"/>
    <property type="project" value="UniProtKB-UniRule"/>
</dbReference>
<evidence type="ECO:0000256" key="11">
    <source>
        <dbReference type="ARBA" id="ARBA00023136"/>
    </source>
</evidence>
<proteinExistence type="inferred from homology"/>
<dbReference type="GO" id="GO:1990682">
    <property type="term" value="C:CSF1-CSF1R complex"/>
    <property type="evidence" value="ECO:0007669"/>
    <property type="project" value="TreeGrafter"/>
</dbReference>
<evidence type="ECO:0000256" key="24">
    <source>
        <dbReference type="PROSITE-ProRule" id="PRU10141"/>
    </source>
</evidence>
<comment type="similarity">
    <text evidence="25">Belongs to the protein kinase superfamily. Tyr protein kinase family. CSF-1/PDGF receptor subfamily.</text>
</comment>
<dbReference type="Gene3D" id="2.60.40.10">
    <property type="entry name" value="Immunoglobulins"/>
    <property type="match status" value="5"/>
</dbReference>
<dbReference type="SMART" id="SM00409">
    <property type="entry name" value="IG"/>
    <property type="match status" value="5"/>
</dbReference>
<evidence type="ECO:0000256" key="13">
    <source>
        <dbReference type="ARBA" id="ARBA00023157"/>
    </source>
</evidence>
<dbReference type="GO" id="GO:0030316">
    <property type="term" value="P:osteoclast differentiation"/>
    <property type="evidence" value="ECO:0007669"/>
    <property type="project" value="TreeGrafter"/>
</dbReference>
<evidence type="ECO:0000256" key="19">
    <source>
        <dbReference type="PIRSR" id="PIRSR000615-2"/>
    </source>
</evidence>
<evidence type="ECO:0000313" key="31">
    <source>
        <dbReference type="Proteomes" id="UP000694393"/>
    </source>
</evidence>
<feature type="disulfide bond" evidence="23">
    <location>
        <begin position="221"/>
        <end position="276"/>
    </location>
</feature>
<feature type="binding site" evidence="20">
    <location>
        <position position="558"/>
    </location>
    <ligand>
        <name>Mg(2+)</name>
        <dbReference type="ChEBI" id="CHEBI:18420"/>
    </ligand>
</feature>
<feature type="binding site" evidence="19">
    <location>
        <position position="785"/>
    </location>
    <ligand>
        <name>ATP</name>
        <dbReference type="ChEBI" id="CHEBI:30616"/>
    </ligand>
</feature>
<keyword evidence="6" id="KW-0677">Repeat</keyword>
<dbReference type="PROSITE" id="PS00107">
    <property type="entry name" value="PROTEIN_KINASE_ATP"/>
    <property type="match status" value="1"/>
</dbReference>
<feature type="chain" id="PRO_5034018607" description="receptor protein-tyrosine kinase" evidence="27">
    <location>
        <begin position="20"/>
        <end position="966"/>
    </location>
</feature>
<dbReference type="Pfam" id="PF25305">
    <property type="entry name" value="Ig_PDGFR_d4"/>
    <property type="match status" value="1"/>
</dbReference>
<feature type="compositionally biased region" description="Basic and acidic residues" evidence="26">
    <location>
        <begin position="733"/>
        <end position="749"/>
    </location>
</feature>
<evidence type="ECO:0000256" key="25">
    <source>
        <dbReference type="RuleBase" id="RU000311"/>
    </source>
</evidence>
<keyword evidence="7 19" id="KW-0547">Nucleotide-binding</keyword>
<evidence type="ECO:0000313" key="30">
    <source>
        <dbReference type="Ensembl" id="ENSPCEP00000024505.1"/>
    </source>
</evidence>
<feature type="domain" description="Ig-like" evidence="29">
    <location>
        <begin position="101"/>
        <end position="187"/>
    </location>
</feature>
<dbReference type="SMART" id="SM00219">
    <property type="entry name" value="TyrKc"/>
    <property type="match status" value="1"/>
</dbReference>
<feature type="site" description="Important for interaction with phosphotyrosine-binding proteins" evidence="21">
    <location>
        <position position="925"/>
    </location>
</feature>
<keyword evidence="10" id="KW-1133">Transmembrane helix</keyword>
<keyword evidence="16 25" id="KW-0393">Immunoglobulin domain</keyword>
<dbReference type="AlphaFoldDB" id="A0A8C8STU9"/>
<dbReference type="FunFam" id="1.10.510.10:FF:000177">
    <property type="entry name" value="Mast/stem cell growth factor receptor"/>
    <property type="match status" value="1"/>
</dbReference>
<protein>
    <recommendedName>
        <fullName evidence="2">receptor protein-tyrosine kinase</fullName>
        <ecNumber evidence="2">2.7.10.1</ecNumber>
    </recommendedName>
</protein>
<dbReference type="GO" id="GO:0005886">
    <property type="term" value="C:plasma membrane"/>
    <property type="evidence" value="ECO:0007669"/>
    <property type="project" value="TreeGrafter"/>
</dbReference>
<evidence type="ECO:0000259" key="28">
    <source>
        <dbReference type="PROSITE" id="PS50011"/>
    </source>
</evidence>
<dbReference type="Gene3D" id="1.10.510.10">
    <property type="entry name" value="Transferase(Phosphotransferase) domain 1"/>
    <property type="match status" value="1"/>
</dbReference>
<dbReference type="PANTHER" id="PTHR24416:SF47">
    <property type="entry name" value="MACROPHAGE COLONY-STIMULATING FACTOR 1 RECEPTOR"/>
    <property type="match status" value="1"/>
</dbReference>
<dbReference type="InterPro" id="IPR000719">
    <property type="entry name" value="Prot_kinase_dom"/>
</dbReference>
<evidence type="ECO:0000256" key="3">
    <source>
        <dbReference type="ARBA" id="ARBA00022553"/>
    </source>
</evidence>
<feature type="disulfide bond" evidence="23">
    <location>
        <begin position="416"/>
        <end position="482"/>
    </location>
</feature>
<evidence type="ECO:0000256" key="23">
    <source>
        <dbReference type="PIRSR" id="PIRSR500947-52"/>
    </source>
</evidence>
<evidence type="ECO:0000259" key="29">
    <source>
        <dbReference type="PROSITE" id="PS50835"/>
    </source>
</evidence>
<feature type="domain" description="Protein kinase" evidence="28">
    <location>
        <begin position="579"/>
        <end position="917"/>
    </location>
</feature>
<reference evidence="30" key="1">
    <citation type="submission" date="2025-08" db="UniProtKB">
        <authorList>
            <consortium name="Ensembl"/>
        </authorList>
    </citation>
    <scope>IDENTIFICATION</scope>
</reference>
<dbReference type="InterPro" id="IPR007110">
    <property type="entry name" value="Ig-like_dom"/>
</dbReference>
<keyword evidence="8" id="KW-0418">Kinase</keyword>
<keyword evidence="14 25" id="KW-0675">Receptor</keyword>
<name>A0A8C8STU9_9SAUR</name>
<evidence type="ECO:0000256" key="4">
    <source>
        <dbReference type="ARBA" id="ARBA00022679"/>
    </source>
</evidence>
<feature type="domain" description="Ig-like" evidence="29">
    <location>
        <begin position="25"/>
        <end position="95"/>
    </location>
</feature>
<dbReference type="Pfam" id="PF00047">
    <property type="entry name" value="ig"/>
    <property type="match status" value="1"/>
</dbReference>
<dbReference type="PROSITE" id="PS50011">
    <property type="entry name" value="PROTEIN_KINASE_DOM"/>
    <property type="match status" value="1"/>
</dbReference>